<protein>
    <recommendedName>
        <fullName evidence="3">Reverse transcriptase zinc-binding domain-containing protein</fullName>
    </recommendedName>
</protein>
<organism evidence="1 2">
    <name type="scientific">Armillaria tabescens</name>
    <name type="common">Ringless honey mushroom</name>
    <name type="synonym">Agaricus tabescens</name>
    <dbReference type="NCBI Taxonomy" id="1929756"/>
    <lineage>
        <taxon>Eukaryota</taxon>
        <taxon>Fungi</taxon>
        <taxon>Dikarya</taxon>
        <taxon>Basidiomycota</taxon>
        <taxon>Agaricomycotina</taxon>
        <taxon>Agaricomycetes</taxon>
        <taxon>Agaricomycetidae</taxon>
        <taxon>Agaricales</taxon>
        <taxon>Marasmiineae</taxon>
        <taxon>Physalacriaceae</taxon>
        <taxon>Desarmillaria</taxon>
    </lineage>
</organism>
<sequence>LSRPEVSILTQLRTSHAGLNAHLHRMKAATSPNCDACGVPETVSHFLLSCRWYADARQNLRRRTKIGNLQLRHLLSISSTNIHATLAFVRRTG</sequence>
<comment type="caution">
    <text evidence="1">The sequence shown here is derived from an EMBL/GenBank/DDBJ whole genome shotgun (WGS) entry which is preliminary data.</text>
</comment>
<dbReference type="EMBL" id="JAUEPS010000011">
    <property type="protein sequence ID" value="KAK0460898.1"/>
    <property type="molecule type" value="Genomic_DNA"/>
</dbReference>
<proteinExistence type="predicted"/>
<reference evidence="1" key="1">
    <citation type="submission" date="2023-06" db="EMBL/GenBank/DDBJ databases">
        <authorList>
            <consortium name="Lawrence Berkeley National Laboratory"/>
            <person name="Ahrendt S."/>
            <person name="Sahu N."/>
            <person name="Indic B."/>
            <person name="Wong-Bajracharya J."/>
            <person name="Merenyi Z."/>
            <person name="Ke H.-M."/>
            <person name="Monk M."/>
            <person name="Kocsube S."/>
            <person name="Drula E."/>
            <person name="Lipzen A."/>
            <person name="Balint B."/>
            <person name="Henrissat B."/>
            <person name="Andreopoulos B."/>
            <person name="Martin F.M."/>
            <person name="Harder C.B."/>
            <person name="Rigling D."/>
            <person name="Ford K.L."/>
            <person name="Foster G.D."/>
            <person name="Pangilinan J."/>
            <person name="Papanicolaou A."/>
            <person name="Barry K."/>
            <person name="LaButti K."/>
            <person name="Viragh M."/>
            <person name="Koriabine M."/>
            <person name="Yan M."/>
            <person name="Riley R."/>
            <person name="Champramary S."/>
            <person name="Plett K.L."/>
            <person name="Tsai I.J."/>
            <person name="Slot J."/>
            <person name="Sipos G."/>
            <person name="Plett J."/>
            <person name="Nagy L.G."/>
            <person name="Grigoriev I.V."/>
        </authorList>
    </citation>
    <scope>NUCLEOTIDE SEQUENCE</scope>
    <source>
        <strain evidence="1">CCBAS 213</strain>
    </source>
</reference>
<evidence type="ECO:0008006" key="3">
    <source>
        <dbReference type="Google" id="ProtNLM"/>
    </source>
</evidence>
<dbReference type="Proteomes" id="UP001175211">
    <property type="component" value="Unassembled WGS sequence"/>
</dbReference>
<accession>A0AA39N8C2</accession>
<name>A0AA39N8C2_ARMTA</name>
<feature type="non-terminal residue" evidence="1">
    <location>
        <position position="93"/>
    </location>
</feature>
<feature type="non-terminal residue" evidence="1">
    <location>
        <position position="1"/>
    </location>
</feature>
<gene>
    <name evidence="1" type="ORF">EV420DRAFT_1239233</name>
</gene>
<dbReference type="GeneID" id="85350163"/>
<evidence type="ECO:0000313" key="1">
    <source>
        <dbReference type="EMBL" id="KAK0460898.1"/>
    </source>
</evidence>
<keyword evidence="2" id="KW-1185">Reference proteome</keyword>
<dbReference type="AlphaFoldDB" id="A0AA39N8C2"/>
<evidence type="ECO:0000313" key="2">
    <source>
        <dbReference type="Proteomes" id="UP001175211"/>
    </source>
</evidence>
<dbReference type="RefSeq" id="XP_060332795.1">
    <property type="nucleotide sequence ID" value="XM_060466615.1"/>
</dbReference>